<accession>A0ABM7JG74</accession>
<dbReference type="SUPFAM" id="SSF56601">
    <property type="entry name" value="beta-lactamase/transpeptidase-like"/>
    <property type="match status" value="1"/>
</dbReference>
<feature type="domain" description="Beta-lactamase-related" evidence="1">
    <location>
        <begin position="18"/>
        <end position="367"/>
    </location>
</feature>
<dbReference type="InterPro" id="IPR012338">
    <property type="entry name" value="Beta-lactam/transpept-like"/>
</dbReference>
<evidence type="ECO:0000259" key="1">
    <source>
        <dbReference type="Pfam" id="PF00144"/>
    </source>
</evidence>
<evidence type="ECO:0000313" key="2">
    <source>
        <dbReference type="EMBL" id="BBY12555.1"/>
    </source>
</evidence>
<sequence length="404" mass="43526">MTIAGLCLPRFQRVREEFERNFAERDELGASVCVIIDGETVVDLWGGVADRASGRAWDMHTVQVICSSTKGAAALCGNMLIDRGQLDPSRPVADYWPEFAKNGKDSIPARQIFNHQSGVFHWEPVVPDGGVCDWNLVTQALADTAPFWTPGTRQGYHCLSMGYLVGELVRRIDGRSIGTFFREEVAEPLGLDFWIGLPDEFEHRVATTETMDFAQAAGLIGQLAERAPLLGHLFGNDGGWMTDVDRPAFHAAELPAAGGITNARGLAGMYAPLAVDGSQDSVQLVGPAGLARMRTAQSASDMDAVVGSRTTYTMGFSKSWSNPELETGPNVIIGEDAFGTPGLGGQMGFADPSCRMAFGYTTNRHGFGTGLNDRGQSLIDATYQVLGSPTCDPGFWVRPEPSRA</sequence>
<protein>
    <submittedName>
        <fullName evidence="2">Serine hydrolase</fullName>
    </submittedName>
</protein>
<dbReference type="RefSeq" id="WP_083019351.1">
    <property type="nucleotide sequence ID" value="NZ_AP022584.1"/>
</dbReference>
<dbReference type="InterPro" id="IPR001466">
    <property type="entry name" value="Beta-lactam-related"/>
</dbReference>
<dbReference type="InterPro" id="IPR052907">
    <property type="entry name" value="Beta-lactamase/esterase"/>
</dbReference>
<dbReference type="PANTHER" id="PTHR43319">
    <property type="entry name" value="BETA-LACTAMASE-RELATED"/>
    <property type="match status" value="1"/>
</dbReference>
<proteinExistence type="predicted"/>
<dbReference type="GO" id="GO:0016787">
    <property type="term" value="F:hydrolase activity"/>
    <property type="evidence" value="ECO:0007669"/>
    <property type="project" value="UniProtKB-KW"/>
</dbReference>
<gene>
    <name evidence="2" type="ORF">MMARJ_32950</name>
</gene>
<dbReference type="Proteomes" id="UP000466831">
    <property type="component" value="Chromosome"/>
</dbReference>
<name>A0ABM7JG74_9MYCO</name>
<keyword evidence="2" id="KW-0378">Hydrolase</keyword>
<dbReference type="PANTHER" id="PTHR43319:SF3">
    <property type="entry name" value="BETA-LACTAMASE-RELATED DOMAIN-CONTAINING PROTEIN"/>
    <property type="match status" value="1"/>
</dbReference>
<dbReference type="Gene3D" id="3.40.710.10">
    <property type="entry name" value="DD-peptidase/beta-lactamase superfamily"/>
    <property type="match status" value="1"/>
</dbReference>
<keyword evidence="3" id="KW-1185">Reference proteome</keyword>
<organism evidence="2 3">
    <name type="scientific">Mycobacterium marseillense</name>
    <dbReference type="NCBI Taxonomy" id="701042"/>
    <lineage>
        <taxon>Bacteria</taxon>
        <taxon>Bacillati</taxon>
        <taxon>Actinomycetota</taxon>
        <taxon>Actinomycetes</taxon>
        <taxon>Mycobacteriales</taxon>
        <taxon>Mycobacteriaceae</taxon>
        <taxon>Mycobacterium</taxon>
        <taxon>Mycobacterium avium complex (MAC)</taxon>
    </lineage>
</organism>
<reference evidence="2 3" key="1">
    <citation type="journal article" date="2019" name="Emerg. Microbes Infect.">
        <title>Comprehensive subspecies identification of 175 nontuberculous mycobacteria species based on 7547 genomic profiles.</title>
        <authorList>
            <person name="Matsumoto Y."/>
            <person name="Kinjo T."/>
            <person name="Motooka D."/>
            <person name="Nabeya D."/>
            <person name="Jung N."/>
            <person name="Uechi K."/>
            <person name="Horii T."/>
            <person name="Iida T."/>
            <person name="Fujita J."/>
            <person name="Nakamura S."/>
        </authorList>
    </citation>
    <scope>NUCLEOTIDE SEQUENCE [LARGE SCALE GENOMIC DNA]</scope>
    <source>
        <strain evidence="2 3">JCM 17324</strain>
    </source>
</reference>
<dbReference type="Pfam" id="PF00144">
    <property type="entry name" value="Beta-lactamase"/>
    <property type="match status" value="1"/>
</dbReference>
<dbReference type="EMBL" id="AP022584">
    <property type="protein sequence ID" value="BBY12555.1"/>
    <property type="molecule type" value="Genomic_DNA"/>
</dbReference>
<evidence type="ECO:0000313" key="3">
    <source>
        <dbReference type="Proteomes" id="UP000466831"/>
    </source>
</evidence>